<dbReference type="Pfam" id="PF05016">
    <property type="entry name" value="ParE_toxin"/>
    <property type="match status" value="1"/>
</dbReference>
<reference evidence="4 5" key="1">
    <citation type="journal article" date="2018" name="Syst. Appl. Microbiol.">
        <title>Abditibacterium utsteinense sp. nov., the first cultivated member of candidate phylum FBP, isolated from ice-free Antarctic soil samples.</title>
        <authorList>
            <person name="Tahon G."/>
            <person name="Tytgat B."/>
            <person name="Lebbe L."/>
            <person name="Carlier A."/>
            <person name="Willems A."/>
        </authorList>
    </citation>
    <scope>NUCLEOTIDE SEQUENCE [LARGE SCALE GENOMIC DNA]</scope>
    <source>
        <strain evidence="4 5">LMG 29911</strain>
    </source>
</reference>
<dbReference type="InterPro" id="IPR051803">
    <property type="entry name" value="TA_system_RelE-like_toxin"/>
</dbReference>
<sequence length="96" mass="10835">MKKLIVSPPARADLREIWDYIAGDSLNAADTLSETFYEKFELLRATPEAGRQRSDLKSSLRSFPVGRYVIFYRVSDGAIEIVRVLHGARDVDSLFG</sequence>
<comment type="similarity">
    <text evidence="1 3">Belongs to the RelE toxin family.</text>
</comment>
<dbReference type="InParanoid" id="A0A2S8SP11"/>
<dbReference type="EMBL" id="NIGF01000030">
    <property type="protein sequence ID" value="PQV62519.1"/>
    <property type="molecule type" value="Genomic_DNA"/>
</dbReference>
<evidence type="ECO:0000256" key="1">
    <source>
        <dbReference type="ARBA" id="ARBA00006226"/>
    </source>
</evidence>
<comment type="caution">
    <text evidence="4">The sequence shown here is derived from an EMBL/GenBank/DDBJ whole genome shotgun (WGS) entry which is preliminary data.</text>
</comment>
<gene>
    <name evidence="4" type="ORF">B1R32_1306</name>
</gene>
<evidence type="ECO:0000313" key="5">
    <source>
        <dbReference type="Proteomes" id="UP000237684"/>
    </source>
</evidence>
<dbReference type="InterPro" id="IPR035093">
    <property type="entry name" value="RelE/ParE_toxin_dom_sf"/>
</dbReference>
<dbReference type="AlphaFoldDB" id="A0A2S8SP11"/>
<dbReference type="InterPro" id="IPR028344">
    <property type="entry name" value="ParE1/4"/>
</dbReference>
<evidence type="ECO:0000256" key="2">
    <source>
        <dbReference type="ARBA" id="ARBA00022649"/>
    </source>
</evidence>
<dbReference type="Gene3D" id="3.30.2310.20">
    <property type="entry name" value="RelE-like"/>
    <property type="match status" value="1"/>
</dbReference>
<evidence type="ECO:0000313" key="4">
    <source>
        <dbReference type="EMBL" id="PQV62519.1"/>
    </source>
</evidence>
<accession>A0A2S8SP11</accession>
<dbReference type="PIRSF" id="PIRSF029218">
    <property type="entry name" value="ParE"/>
    <property type="match status" value="1"/>
</dbReference>
<name>A0A2S8SP11_9BACT</name>
<dbReference type="Proteomes" id="UP000237684">
    <property type="component" value="Unassembled WGS sequence"/>
</dbReference>
<evidence type="ECO:0000256" key="3">
    <source>
        <dbReference type="PIRNR" id="PIRNR029218"/>
    </source>
</evidence>
<protein>
    <recommendedName>
        <fullName evidence="3">Toxin</fullName>
    </recommendedName>
</protein>
<dbReference type="PANTHER" id="PTHR33755:SF6">
    <property type="entry name" value="PLASMID STABILIZATION SYSTEM PROTEIN"/>
    <property type="match status" value="1"/>
</dbReference>
<dbReference type="RefSeq" id="WP_106381306.1">
    <property type="nucleotide sequence ID" value="NZ_NIGF01000030.1"/>
</dbReference>
<proteinExistence type="inferred from homology"/>
<keyword evidence="2" id="KW-1277">Toxin-antitoxin system</keyword>
<dbReference type="OrthoDB" id="532309at2"/>
<dbReference type="PANTHER" id="PTHR33755">
    <property type="entry name" value="TOXIN PARE1-RELATED"/>
    <property type="match status" value="1"/>
</dbReference>
<dbReference type="InterPro" id="IPR007712">
    <property type="entry name" value="RelE/ParE_toxin"/>
</dbReference>
<organism evidence="4 5">
    <name type="scientific">Abditibacterium utsteinense</name>
    <dbReference type="NCBI Taxonomy" id="1960156"/>
    <lineage>
        <taxon>Bacteria</taxon>
        <taxon>Pseudomonadati</taxon>
        <taxon>Abditibacteriota</taxon>
        <taxon>Abditibacteriia</taxon>
        <taxon>Abditibacteriales</taxon>
        <taxon>Abditibacteriaceae</taxon>
        <taxon>Abditibacterium</taxon>
    </lineage>
</organism>
<keyword evidence="5" id="KW-1185">Reference proteome</keyword>